<proteinExistence type="predicted"/>
<comment type="caution">
    <text evidence="1">The sequence shown here is derived from an EMBL/GenBank/DDBJ whole genome shotgun (WGS) entry which is preliminary data.</text>
</comment>
<reference evidence="2" key="1">
    <citation type="journal article" date="2013" name="Mol. Plant Microbe Interact.">
        <title>Global aspects of pacC regulation of pathogenicity genes in Colletotrichum gloeosporioides as revealed by transcriptome analysis.</title>
        <authorList>
            <person name="Alkan N."/>
            <person name="Meng X."/>
            <person name="Friedlander G."/>
            <person name="Reuveni E."/>
            <person name="Sukno S."/>
            <person name="Sherman A."/>
            <person name="Thon M."/>
            <person name="Fluhr R."/>
            <person name="Prusky D."/>
        </authorList>
    </citation>
    <scope>NUCLEOTIDE SEQUENCE [LARGE SCALE GENOMIC DNA]</scope>
    <source>
        <strain evidence="2">Cg-14</strain>
    </source>
</reference>
<dbReference type="Proteomes" id="UP000015530">
    <property type="component" value="Unassembled WGS sequence"/>
</dbReference>
<gene>
    <name evidence="1" type="ORF">CGLO_09138</name>
</gene>
<evidence type="ECO:0000313" key="2">
    <source>
        <dbReference type="Proteomes" id="UP000015530"/>
    </source>
</evidence>
<sequence length="70" mass="7556">MLNHLSWYYTSAAAAPERAAAASAAVSAAAICTIPGRADARWMTDVRCTAPPSAIMRQVEVGWWLLIIHD</sequence>
<evidence type="ECO:0000313" key="1">
    <source>
        <dbReference type="EMBL" id="EQB51329.1"/>
    </source>
</evidence>
<dbReference type="AlphaFoldDB" id="T0KGT1"/>
<accession>T0KGT1</accession>
<dbReference type="HOGENOM" id="CLU_2757616_0_0_1"/>
<dbReference type="EMBL" id="AMYD01001848">
    <property type="protein sequence ID" value="EQB51329.1"/>
    <property type="molecule type" value="Genomic_DNA"/>
</dbReference>
<protein>
    <submittedName>
        <fullName evidence="1">Uncharacterized protein</fullName>
    </submittedName>
</protein>
<organism evidence="1 2">
    <name type="scientific">Colletotrichum gloeosporioides (strain Cg-14)</name>
    <name type="common">Anthracnose fungus</name>
    <name type="synonym">Glomerella cingulata</name>
    <dbReference type="NCBI Taxonomy" id="1237896"/>
    <lineage>
        <taxon>Eukaryota</taxon>
        <taxon>Fungi</taxon>
        <taxon>Dikarya</taxon>
        <taxon>Ascomycota</taxon>
        <taxon>Pezizomycotina</taxon>
        <taxon>Sordariomycetes</taxon>
        <taxon>Hypocreomycetidae</taxon>
        <taxon>Glomerellales</taxon>
        <taxon>Glomerellaceae</taxon>
        <taxon>Colletotrichum</taxon>
        <taxon>Colletotrichum gloeosporioides species complex</taxon>
    </lineage>
</organism>
<name>T0KGT1_COLGC</name>